<evidence type="ECO:0000313" key="5">
    <source>
        <dbReference type="EMBL" id="KJA28806.1"/>
    </source>
</evidence>
<dbReference type="Pfam" id="PF00135">
    <property type="entry name" value="COesterase"/>
    <property type="match status" value="1"/>
</dbReference>
<organism evidence="5 6">
    <name type="scientific">Hypholoma sublateritium (strain FD-334 SS-4)</name>
    <dbReference type="NCBI Taxonomy" id="945553"/>
    <lineage>
        <taxon>Eukaryota</taxon>
        <taxon>Fungi</taxon>
        <taxon>Dikarya</taxon>
        <taxon>Basidiomycota</taxon>
        <taxon>Agaricomycotina</taxon>
        <taxon>Agaricomycetes</taxon>
        <taxon>Agaricomycetidae</taxon>
        <taxon>Agaricales</taxon>
        <taxon>Agaricineae</taxon>
        <taxon>Strophariaceae</taxon>
        <taxon>Hypholoma</taxon>
    </lineage>
</organism>
<keyword evidence="3" id="KW-0732">Signal</keyword>
<dbReference type="PROSITE" id="PS00122">
    <property type="entry name" value="CARBOXYLESTERASE_B_1"/>
    <property type="match status" value="1"/>
</dbReference>
<dbReference type="InterPro" id="IPR029058">
    <property type="entry name" value="AB_hydrolase_fold"/>
</dbReference>
<gene>
    <name evidence="5" type="ORF">HYPSUDRAFT_61648</name>
</gene>
<evidence type="ECO:0000256" key="1">
    <source>
        <dbReference type="ARBA" id="ARBA00005964"/>
    </source>
</evidence>
<evidence type="ECO:0000313" key="6">
    <source>
        <dbReference type="Proteomes" id="UP000054270"/>
    </source>
</evidence>
<proteinExistence type="inferred from homology"/>
<protein>
    <recommendedName>
        <fullName evidence="3">Carboxylic ester hydrolase</fullName>
        <ecNumber evidence="3">3.1.1.-</ecNumber>
    </recommendedName>
</protein>
<dbReference type="Gene3D" id="3.40.50.1820">
    <property type="entry name" value="alpha/beta hydrolase"/>
    <property type="match status" value="1"/>
</dbReference>
<keyword evidence="2 3" id="KW-0378">Hydrolase</keyword>
<accession>A0A0D2PK91</accession>
<evidence type="ECO:0000256" key="2">
    <source>
        <dbReference type="ARBA" id="ARBA00022801"/>
    </source>
</evidence>
<dbReference type="PROSITE" id="PS00941">
    <property type="entry name" value="CARBOXYLESTERASE_B_2"/>
    <property type="match status" value="1"/>
</dbReference>
<dbReference type="EC" id="3.1.1.-" evidence="3"/>
<dbReference type="InterPro" id="IPR019826">
    <property type="entry name" value="Carboxylesterase_B_AS"/>
</dbReference>
<feature type="signal peptide" evidence="3">
    <location>
        <begin position="1"/>
        <end position="16"/>
    </location>
</feature>
<dbReference type="SUPFAM" id="SSF53474">
    <property type="entry name" value="alpha/beta-Hydrolases"/>
    <property type="match status" value="1"/>
</dbReference>
<dbReference type="InterPro" id="IPR050654">
    <property type="entry name" value="AChE-related_enzymes"/>
</dbReference>
<sequence>MRNLGSIFAILSLAHAAQDVGLTVLTQQGAVAGTQVLPTVRQFLGIPFATAQRWQAPQLPPLRGNTLQAINFSDGCLQNLSPNNAEYLMLNGNGGINAPAGEDCLFVNIWAPSTKRRQDTAVLIWVYGGTFAFGTSGVPVFNGTNMIRDNDDIILVTFNYRLNIFGQPNAPQLSPQNNVNSGLLDVEAAIQWVHANIANFGGDPNRITISGQSAGGIAVDAYTFSHPNDTIVKGMPQQGSKKSVVSGTVGGIILTNTPNNFTDWNGVASAVGCGSAATTQQFTCMQKTSARTLEQAVMSTGAAFNLVIDNTTIPADTQTRATNGDFLRVPLLVGSTAHEEDIFVVARQLSTSGIGYTIPAITEIYSDAATGFVGTCPSNRTAMLRLNANVPTFRYQYQGIFRSLSTRPDLRAYHSSEIPMIFGTYNDTVINGATVPATLDQVALSKYMQSAWVAFARDPEGGLPKIGWPTYDPSTATLAQLGNFFNTSGVVFGQSAWIDAVCSHPDVLGGIVVQIAPLLDG</sequence>
<dbReference type="AlphaFoldDB" id="A0A0D2PK91"/>
<evidence type="ECO:0000259" key="4">
    <source>
        <dbReference type="Pfam" id="PF00135"/>
    </source>
</evidence>
<dbReference type="OMA" id="CADKNIT"/>
<reference evidence="6" key="1">
    <citation type="submission" date="2014-04" db="EMBL/GenBank/DDBJ databases">
        <title>Evolutionary Origins and Diversification of the Mycorrhizal Mutualists.</title>
        <authorList>
            <consortium name="DOE Joint Genome Institute"/>
            <consortium name="Mycorrhizal Genomics Consortium"/>
            <person name="Kohler A."/>
            <person name="Kuo A."/>
            <person name="Nagy L.G."/>
            <person name="Floudas D."/>
            <person name="Copeland A."/>
            <person name="Barry K.W."/>
            <person name="Cichocki N."/>
            <person name="Veneault-Fourrey C."/>
            <person name="LaButti K."/>
            <person name="Lindquist E.A."/>
            <person name="Lipzen A."/>
            <person name="Lundell T."/>
            <person name="Morin E."/>
            <person name="Murat C."/>
            <person name="Riley R."/>
            <person name="Ohm R."/>
            <person name="Sun H."/>
            <person name="Tunlid A."/>
            <person name="Henrissat B."/>
            <person name="Grigoriev I.V."/>
            <person name="Hibbett D.S."/>
            <person name="Martin F."/>
        </authorList>
    </citation>
    <scope>NUCLEOTIDE SEQUENCE [LARGE SCALE GENOMIC DNA]</scope>
    <source>
        <strain evidence="6">FD-334 SS-4</strain>
    </source>
</reference>
<dbReference type="OrthoDB" id="408631at2759"/>
<feature type="domain" description="Carboxylesterase type B" evidence="4">
    <location>
        <begin position="23"/>
        <end position="345"/>
    </location>
</feature>
<dbReference type="GO" id="GO:0052689">
    <property type="term" value="F:carboxylic ester hydrolase activity"/>
    <property type="evidence" value="ECO:0007669"/>
    <property type="project" value="TreeGrafter"/>
</dbReference>
<comment type="similarity">
    <text evidence="1 3">Belongs to the type-B carboxylesterase/lipase family.</text>
</comment>
<dbReference type="InterPro" id="IPR019819">
    <property type="entry name" value="Carboxylesterase_B_CS"/>
</dbReference>
<name>A0A0D2PK91_HYPSF</name>
<feature type="chain" id="PRO_5005113197" description="Carboxylic ester hydrolase" evidence="3">
    <location>
        <begin position="17"/>
        <end position="521"/>
    </location>
</feature>
<dbReference type="STRING" id="945553.A0A0D2PK91"/>
<keyword evidence="6" id="KW-1185">Reference proteome</keyword>
<dbReference type="Proteomes" id="UP000054270">
    <property type="component" value="Unassembled WGS sequence"/>
</dbReference>
<dbReference type="InterPro" id="IPR002018">
    <property type="entry name" value="CarbesteraseB"/>
</dbReference>
<evidence type="ECO:0000256" key="3">
    <source>
        <dbReference type="RuleBase" id="RU361235"/>
    </source>
</evidence>
<dbReference type="EMBL" id="KN817520">
    <property type="protein sequence ID" value="KJA28806.1"/>
    <property type="molecule type" value="Genomic_DNA"/>
</dbReference>
<dbReference type="ESTHER" id="9agar-a0a0d2pk91">
    <property type="family name" value="Fungal_carboxylesterase_lipase"/>
</dbReference>
<dbReference type="PANTHER" id="PTHR43918">
    <property type="entry name" value="ACETYLCHOLINESTERASE"/>
    <property type="match status" value="1"/>
</dbReference>
<dbReference type="PANTHER" id="PTHR43918:SF4">
    <property type="entry name" value="CARBOXYLIC ESTER HYDROLASE"/>
    <property type="match status" value="1"/>
</dbReference>